<dbReference type="InterPro" id="IPR050309">
    <property type="entry name" value="Type-B_Carboxylest/Lipase"/>
</dbReference>
<sequence length="590" mass="66005">MVCHGAPCHVPVVSEQWEVPQEQRLDGPNAEPVDTIIRSSETRYRGKLYEQSSGVKHPYTGWLSIPYAHQPTRFKQSYLVPVRAQVDGEADGYGDAVVDATEWDQGCARRTNDMPGQQGYDGSEDCLRFGLTRSTSSPRLKIPGRLLPVLLWIHGGAYVAGYAAGPRYDPGQLMDRAQSMQKPVIIVSINYRLAALGITATPPTPPHIPTLRPKECDLNVGLKDQLVAMEWVQREIEKFGGDPKAVTLVGHSAGAMSVGLHQLYSSPGLFRAAFMMSGGPSSTRRYGPPSNVRLTQCLRELSIEYFMDTTRTLSDPYGVNGWFPWYPVLEGEFEGAWIDVRPSERIARGVYNRVPITMGSVIDEGTRAVPGGLITFASPELESQQAVQDALQHAFSFAFGGIQDWLEPIWQYYPFNKLNEGSPYNTGNETFDLSPAYKQCSSLLGDVFFQAPRRYLLRETPKDFDEAAWNYVWNEPREGANPRLGVQDGADLSAWWGRPNSSDSEIHRLSRHMTSYLVCTRSPFSRATRSATSNFVDHMTPNGPGLREWPQYGVAGNTLQFAHHKLTLAHDDDRLDVMQFLNRNNSLFHR</sequence>
<dbReference type="InterPro" id="IPR019826">
    <property type="entry name" value="Carboxylesterase_B_AS"/>
</dbReference>
<dbReference type="InterPro" id="IPR002018">
    <property type="entry name" value="CarbesteraseB"/>
</dbReference>
<dbReference type="PROSITE" id="PS00122">
    <property type="entry name" value="CARBOXYLESTERASE_B_1"/>
    <property type="match status" value="1"/>
</dbReference>
<dbReference type="SUPFAM" id="SSF53474">
    <property type="entry name" value="alpha/beta-Hydrolases"/>
    <property type="match status" value="1"/>
</dbReference>
<protein>
    <recommendedName>
        <fullName evidence="3">Carboxylic ester hydrolase</fullName>
        <ecNumber evidence="3">3.1.1.-</ecNumber>
    </recommendedName>
</protein>
<accession>A0A2X0LX39</accession>
<evidence type="ECO:0000256" key="2">
    <source>
        <dbReference type="ARBA" id="ARBA00022801"/>
    </source>
</evidence>
<dbReference type="STRING" id="796604.A0A2X0LX39"/>
<dbReference type="PANTHER" id="PTHR11559">
    <property type="entry name" value="CARBOXYLESTERASE"/>
    <property type="match status" value="1"/>
</dbReference>
<feature type="domain" description="Carboxylesterase type B" evidence="4">
    <location>
        <begin position="38"/>
        <end position="560"/>
    </location>
</feature>
<evidence type="ECO:0000313" key="5">
    <source>
        <dbReference type="EMBL" id="SGY17561.1"/>
    </source>
</evidence>
<dbReference type="Gene3D" id="3.40.50.1820">
    <property type="entry name" value="alpha/beta hydrolase"/>
    <property type="match status" value="1"/>
</dbReference>
<proteinExistence type="inferred from homology"/>
<dbReference type="EC" id="3.1.1.-" evidence="3"/>
<name>A0A2X0LX39_9BASI</name>
<evidence type="ECO:0000256" key="3">
    <source>
        <dbReference type="RuleBase" id="RU361235"/>
    </source>
</evidence>
<dbReference type="AlphaFoldDB" id="A0A2X0LX39"/>
<dbReference type="GO" id="GO:0016787">
    <property type="term" value="F:hydrolase activity"/>
    <property type="evidence" value="ECO:0007669"/>
    <property type="project" value="UniProtKB-KW"/>
</dbReference>
<evidence type="ECO:0000313" key="6">
    <source>
        <dbReference type="Proteomes" id="UP000249464"/>
    </source>
</evidence>
<evidence type="ECO:0000259" key="4">
    <source>
        <dbReference type="Pfam" id="PF00135"/>
    </source>
</evidence>
<dbReference type="Proteomes" id="UP000249464">
    <property type="component" value="Unassembled WGS sequence"/>
</dbReference>
<reference evidence="5 6" key="1">
    <citation type="submission" date="2016-11" db="EMBL/GenBank/DDBJ databases">
        <authorList>
            <person name="Jaros S."/>
            <person name="Januszkiewicz K."/>
            <person name="Wedrychowicz H."/>
        </authorList>
    </citation>
    <scope>NUCLEOTIDE SEQUENCE [LARGE SCALE GENOMIC DNA]</scope>
</reference>
<evidence type="ECO:0000256" key="1">
    <source>
        <dbReference type="ARBA" id="ARBA00005964"/>
    </source>
</evidence>
<dbReference type="Pfam" id="PF00135">
    <property type="entry name" value="COesterase"/>
    <property type="match status" value="1"/>
</dbReference>
<dbReference type="EMBL" id="FQNC01000015">
    <property type="protein sequence ID" value="SGY17561.1"/>
    <property type="molecule type" value="Genomic_DNA"/>
</dbReference>
<organism evidence="5 6">
    <name type="scientific">Microbotryum silenes-dioicae</name>
    <dbReference type="NCBI Taxonomy" id="796604"/>
    <lineage>
        <taxon>Eukaryota</taxon>
        <taxon>Fungi</taxon>
        <taxon>Dikarya</taxon>
        <taxon>Basidiomycota</taxon>
        <taxon>Pucciniomycotina</taxon>
        <taxon>Microbotryomycetes</taxon>
        <taxon>Microbotryales</taxon>
        <taxon>Microbotryaceae</taxon>
        <taxon>Microbotryum</taxon>
    </lineage>
</organism>
<keyword evidence="2 3" id="KW-0378">Hydrolase</keyword>
<comment type="similarity">
    <text evidence="1 3">Belongs to the type-B carboxylesterase/lipase family.</text>
</comment>
<keyword evidence="6" id="KW-1185">Reference proteome</keyword>
<gene>
    <name evidence="5" type="primary">BQ5605_C015g07819</name>
    <name evidence="5" type="ORF">BQ5605_C015G07819</name>
</gene>
<dbReference type="InterPro" id="IPR029058">
    <property type="entry name" value="AB_hydrolase_fold"/>
</dbReference>